<reference evidence="1" key="1">
    <citation type="submission" date="2022-08" db="EMBL/GenBank/DDBJ databases">
        <authorList>
            <person name="Tistechok S."/>
            <person name="Samborskyy M."/>
            <person name="Roman I."/>
        </authorList>
    </citation>
    <scope>NUCLEOTIDE SEQUENCE</scope>
    <source>
        <strain evidence="1">DSM 103496</strain>
    </source>
</reference>
<dbReference type="Proteomes" id="UP001141259">
    <property type="component" value="Unassembled WGS sequence"/>
</dbReference>
<dbReference type="RefSeq" id="WP_259626169.1">
    <property type="nucleotide sequence ID" value="NZ_JANYMP010000014.1"/>
</dbReference>
<comment type="caution">
    <text evidence="1">The sequence shown here is derived from an EMBL/GenBank/DDBJ whole genome shotgun (WGS) entry which is preliminary data.</text>
</comment>
<gene>
    <name evidence="1" type="ORF">NZH93_27830</name>
</gene>
<keyword evidence="2" id="KW-1185">Reference proteome</keyword>
<name>A0A9X2VSE3_9PSEU</name>
<evidence type="ECO:0000313" key="2">
    <source>
        <dbReference type="Proteomes" id="UP001141259"/>
    </source>
</evidence>
<dbReference type="AlphaFoldDB" id="A0A9X2VSE3"/>
<accession>A0A9X2VSE3</accession>
<dbReference type="EMBL" id="JANYMP010000014">
    <property type="protein sequence ID" value="MCS7480683.1"/>
    <property type="molecule type" value="Genomic_DNA"/>
</dbReference>
<organism evidence="1 2">
    <name type="scientific">Umezawaea endophytica</name>
    <dbReference type="NCBI Taxonomy" id="1654476"/>
    <lineage>
        <taxon>Bacteria</taxon>
        <taxon>Bacillati</taxon>
        <taxon>Actinomycetota</taxon>
        <taxon>Actinomycetes</taxon>
        <taxon>Pseudonocardiales</taxon>
        <taxon>Pseudonocardiaceae</taxon>
        <taxon>Umezawaea</taxon>
    </lineage>
</organism>
<protein>
    <submittedName>
        <fullName evidence="1">Uncharacterized protein</fullName>
    </submittedName>
</protein>
<sequence length="394" mass="44499">MASKMSWRHYLADSVPVTVYWFSEERDWRTGRVRKALGDSVSRHPVEPSATEAETAEWSAAAAAYVDEVAAAARELGLAERRTSKWRGAPLTRRWAKAKFDEAVTSFVDRVGAATARYQPVREAIDARLVEQEATRLREAEQERKEQARAWRLAEGRFLAWSRRHAAADLEVVDGRTPRQLAAEDAAPAEWPPEVVAAVGDVDEWWAGLRESAVNRHARATAVRTVVEAVTATTAALERAGRPGIEVVEGEPSATLDGWWVEFSWPDLPGVQRLSRPPDIPVDHLWQGDWWYDLYLYDRLALTPTWRGDYVFATPTSTEIGNGVARRHSWLTWTVAEFADNLFPDRVTYRQRYHYDGKDVGIPMTDYADPAIFLPYVDAVTRHAVTVFRALAPD</sequence>
<evidence type="ECO:0000313" key="1">
    <source>
        <dbReference type="EMBL" id="MCS7480683.1"/>
    </source>
</evidence>
<proteinExistence type="predicted"/>